<dbReference type="InterPro" id="IPR051534">
    <property type="entry name" value="CBASS_pafABC_assoc_protein"/>
</dbReference>
<dbReference type="Pfam" id="PF13280">
    <property type="entry name" value="WYL"/>
    <property type="match status" value="1"/>
</dbReference>
<dbReference type="InterPro" id="IPR026881">
    <property type="entry name" value="WYL_dom"/>
</dbReference>
<dbReference type="EMBL" id="JAVRHM010000002">
    <property type="protein sequence ID" value="MDT0688731.1"/>
    <property type="molecule type" value="Genomic_DNA"/>
</dbReference>
<feature type="domain" description="WCX" evidence="2">
    <location>
        <begin position="216"/>
        <end position="294"/>
    </location>
</feature>
<dbReference type="PROSITE" id="PS52050">
    <property type="entry name" value="WYL"/>
    <property type="match status" value="1"/>
</dbReference>
<evidence type="ECO:0000313" key="4">
    <source>
        <dbReference type="Proteomes" id="UP001261624"/>
    </source>
</evidence>
<dbReference type="PANTHER" id="PTHR34580">
    <property type="match status" value="1"/>
</dbReference>
<protein>
    <submittedName>
        <fullName evidence="3">WYL domain-containing protein</fullName>
    </submittedName>
</protein>
<sequence>MSVRQTIKRHYKIISLLKKRPMSYEELSDEILSDPDSLEENLLKSQRTLQRDIKDIASIYGIEIASDRAYNKYFIVDDFEMNHSQRLRENFEILNAIRLSRSLGSSLIFEKRKSLGTEHMAGLLHAIQNLNLVKFQYYKFREDSQSTRKVKPISLKEARNRWYLIAMDTKDEQIKNFSLDRIQELSITSEKFKKIEYNIHEEFKDSFGIINGTDEEPVKVVLAFTAREGKYVASLPLHQSQQLNSEDEKEMCFSYFIRPTYDFRMEILSYGDQVKVMEPKELGDKIAAQLTNALESYYSSGSTT</sequence>
<feature type="domain" description="WYL" evidence="1">
    <location>
        <begin position="119"/>
        <end position="186"/>
    </location>
</feature>
<proteinExistence type="predicted"/>
<dbReference type="Pfam" id="PF25583">
    <property type="entry name" value="WCX"/>
    <property type="match status" value="1"/>
</dbReference>
<reference evidence="3 4" key="1">
    <citation type="submission" date="2023-09" db="EMBL/GenBank/DDBJ databases">
        <authorList>
            <person name="Rey-Velasco X."/>
        </authorList>
    </citation>
    <scope>NUCLEOTIDE SEQUENCE [LARGE SCALE GENOMIC DNA]</scope>
    <source>
        <strain evidence="3 4">F188</strain>
    </source>
</reference>
<gene>
    <name evidence="3" type="ORF">RM549_02990</name>
</gene>
<comment type="caution">
    <text evidence="3">The sequence shown here is derived from an EMBL/GenBank/DDBJ whole genome shotgun (WGS) entry which is preliminary data.</text>
</comment>
<evidence type="ECO:0000259" key="1">
    <source>
        <dbReference type="Pfam" id="PF13280"/>
    </source>
</evidence>
<organism evidence="3 4">
    <name type="scientific">Autumnicola patrickiae</name>
    <dbReference type="NCBI Taxonomy" id="3075591"/>
    <lineage>
        <taxon>Bacteria</taxon>
        <taxon>Pseudomonadati</taxon>
        <taxon>Bacteroidota</taxon>
        <taxon>Flavobacteriia</taxon>
        <taxon>Flavobacteriales</taxon>
        <taxon>Flavobacteriaceae</taxon>
        <taxon>Autumnicola</taxon>
    </lineage>
</organism>
<dbReference type="InterPro" id="IPR057727">
    <property type="entry name" value="WCX_dom"/>
</dbReference>
<evidence type="ECO:0000313" key="3">
    <source>
        <dbReference type="EMBL" id="MDT0688731.1"/>
    </source>
</evidence>
<dbReference type="RefSeq" id="WP_311680856.1">
    <property type="nucleotide sequence ID" value="NZ_JAVRHM010000002.1"/>
</dbReference>
<keyword evidence="4" id="KW-1185">Reference proteome</keyword>
<dbReference type="Proteomes" id="UP001261624">
    <property type="component" value="Unassembled WGS sequence"/>
</dbReference>
<evidence type="ECO:0000259" key="2">
    <source>
        <dbReference type="Pfam" id="PF25583"/>
    </source>
</evidence>
<dbReference type="PANTHER" id="PTHR34580:SF9">
    <property type="entry name" value="SLL5097 PROTEIN"/>
    <property type="match status" value="1"/>
</dbReference>
<name>A0ABU3DYD8_9FLAO</name>
<accession>A0ABU3DYD8</accession>